<comment type="caution">
    <text evidence="10">The sequence shown here is derived from an EMBL/GenBank/DDBJ whole genome shotgun (WGS) entry which is preliminary data.</text>
</comment>
<proteinExistence type="inferred from homology"/>
<dbReference type="GO" id="GO:0018114">
    <property type="term" value="F:threonine racemase activity"/>
    <property type="evidence" value="ECO:0007669"/>
    <property type="project" value="TreeGrafter"/>
</dbReference>
<organism evidence="10">
    <name type="scientific">hydrocarbon metagenome</name>
    <dbReference type="NCBI Taxonomy" id="938273"/>
    <lineage>
        <taxon>unclassified sequences</taxon>
        <taxon>metagenomes</taxon>
        <taxon>ecological metagenomes</taxon>
    </lineage>
</organism>
<dbReference type="EMBL" id="LNQE01000786">
    <property type="protein sequence ID" value="KUG24990.1"/>
    <property type="molecule type" value="Genomic_DNA"/>
</dbReference>
<dbReference type="GO" id="GO:0003941">
    <property type="term" value="F:L-serine ammonia-lyase activity"/>
    <property type="evidence" value="ECO:0007669"/>
    <property type="project" value="TreeGrafter"/>
</dbReference>
<comment type="cofactor">
    <cofactor evidence="4">
        <name>Mg(2+)</name>
        <dbReference type="ChEBI" id="CHEBI:18420"/>
    </cofactor>
</comment>
<evidence type="ECO:0000256" key="5">
    <source>
        <dbReference type="ARBA" id="ARBA00010869"/>
    </source>
</evidence>
<dbReference type="PANTHER" id="PTHR43050:SF1">
    <property type="entry name" value="SERINE RACEMASE"/>
    <property type="match status" value="1"/>
</dbReference>
<dbReference type="AlphaFoldDB" id="A0A0W8FWA1"/>
<name>A0A0W8FWA1_9ZZZZ</name>
<evidence type="ECO:0000256" key="8">
    <source>
        <dbReference type="ARBA" id="ARBA00023239"/>
    </source>
</evidence>
<dbReference type="GO" id="GO:0005524">
    <property type="term" value="F:ATP binding"/>
    <property type="evidence" value="ECO:0007669"/>
    <property type="project" value="TreeGrafter"/>
</dbReference>
<dbReference type="FunFam" id="3.40.50.1100:FF:000007">
    <property type="entry name" value="L-threonine dehydratase catabolic TdcB"/>
    <property type="match status" value="1"/>
</dbReference>
<evidence type="ECO:0000256" key="7">
    <source>
        <dbReference type="ARBA" id="ARBA00022898"/>
    </source>
</evidence>
<dbReference type="Pfam" id="PF00291">
    <property type="entry name" value="PALP"/>
    <property type="match status" value="1"/>
</dbReference>
<comment type="cofactor">
    <cofactor evidence="3">
        <name>Mn(2+)</name>
        <dbReference type="ChEBI" id="CHEBI:29035"/>
    </cofactor>
</comment>
<comment type="similarity">
    <text evidence="5">Belongs to the serine/threonine dehydratase family.</text>
</comment>
<evidence type="ECO:0000256" key="2">
    <source>
        <dbReference type="ARBA" id="ARBA00001933"/>
    </source>
</evidence>
<dbReference type="InterPro" id="IPR001926">
    <property type="entry name" value="TrpB-like_PALP"/>
</dbReference>
<dbReference type="CDD" id="cd01562">
    <property type="entry name" value="Thr-dehyd"/>
    <property type="match status" value="1"/>
</dbReference>
<dbReference type="PANTHER" id="PTHR43050">
    <property type="entry name" value="SERINE / THREONINE RACEMASE FAMILY MEMBER"/>
    <property type="match status" value="1"/>
</dbReference>
<dbReference type="GO" id="GO:0030170">
    <property type="term" value="F:pyridoxal phosphate binding"/>
    <property type="evidence" value="ECO:0007669"/>
    <property type="project" value="InterPro"/>
</dbReference>
<gene>
    <name evidence="10" type="ORF">ASZ90_005186</name>
</gene>
<sequence length="315" mass="34369">MNAIPTLNDIQEAAKRISVAANYTPILTSKLIDEFCGCKIFFKCENFQKVGAFKFRGAYNTIASLSNEDLQKGVVTHSSGNHAAALTLAAKLNNTTAYIVMPRTAPEIKKRAVQSYGAKITFCEPTLKSREETAQKIIDETGAYLVHPFNNYSIITGQATAAYELINDSDKLDYILTPVGGGGLLSGTSLSTNYLSPHTKVIGCEPDGADDAFRSLRDGIIYPSENPKTICDGLLTSLGEITFKIISKYVDEIITVDDEKIIEAMRLVWERMKIIIEPSSAVPLAVVMNNKSKFENKSVGIILTGGNVDLNKLPF</sequence>
<keyword evidence="8 10" id="KW-0456">Lyase</keyword>
<dbReference type="Gene3D" id="3.40.50.1100">
    <property type="match status" value="2"/>
</dbReference>
<dbReference type="PROSITE" id="PS00165">
    <property type="entry name" value="DEHYDRATASE_SER_THR"/>
    <property type="match status" value="1"/>
</dbReference>
<keyword evidence="7" id="KW-0663">Pyridoxal phosphate</keyword>
<dbReference type="SUPFAM" id="SSF53686">
    <property type="entry name" value="Tryptophan synthase beta subunit-like PLP-dependent enzymes"/>
    <property type="match status" value="1"/>
</dbReference>
<evidence type="ECO:0000313" key="10">
    <source>
        <dbReference type="EMBL" id="KUG24990.1"/>
    </source>
</evidence>
<dbReference type="GO" id="GO:0004794">
    <property type="term" value="F:threonine deaminase activity"/>
    <property type="evidence" value="ECO:0007669"/>
    <property type="project" value="UniProtKB-EC"/>
</dbReference>
<dbReference type="FunFam" id="3.40.50.1100:FF:000005">
    <property type="entry name" value="Threonine dehydratase catabolic"/>
    <property type="match status" value="1"/>
</dbReference>
<evidence type="ECO:0000259" key="9">
    <source>
        <dbReference type="Pfam" id="PF00291"/>
    </source>
</evidence>
<dbReference type="GO" id="GO:0000287">
    <property type="term" value="F:magnesium ion binding"/>
    <property type="evidence" value="ECO:0007669"/>
    <property type="project" value="TreeGrafter"/>
</dbReference>
<keyword evidence="6" id="KW-0460">Magnesium</keyword>
<reference evidence="10" key="1">
    <citation type="journal article" date="2015" name="Proc. Natl. Acad. Sci. U.S.A.">
        <title>Networks of energetic and metabolic interactions define dynamics in microbial communities.</title>
        <authorList>
            <person name="Embree M."/>
            <person name="Liu J.K."/>
            <person name="Al-Bassam M.M."/>
            <person name="Zengler K."/>
        </authorList>
    </citation>
    <scope>NUCLEOTIDE SEQUENCE</scope>
</reference>
<evidence type="ECO:0000256" key="4">
    <source>
        <dbReference type="ARBA" id="ARBA00001946"/>
    </source>
</evidence>
<evidence type="ECO:0000256" key="6">
    <source>
        <dbReference type="ARBA" id="ARBA00022842"/>
    </source>
</evidence>
<dbReference type="InterPro" id="IPR000634">
    <property type="entry name" value="Ser/Thr_deHydtase_PyrdxlP-BS"/>
</dbReference>
<evidence type="ECO:0000256" key="1">
    <source>
        <dbReference type="ARBA" id="ARBA00001913"/>
    </source>
</evidence>
<dbReference type="GO" id="GO:0030378">
    <property type="term" value="F:serine racemase activity"/>
    <property type="evidence" value="ECO:0007669"/>
    <property type="project" value="TreeGrafter"/>
</dbReference>
<accession>A0A0W8FWA1</accession>
<comment type="cofactor">
    <cofactor evidence="2">
        <name>pyridoxal 5'-phosphate</name>
        <dbReference type="ChEBI" id="CHEBI:597326"/>
    </cofactor>
</comment>
<feature type="domain" description="Tryptophan synthase beta chain-like PALP" evidence="9">
    <location>
        <begin position="20"/>
        <end position="305"/>
    </location>
</feature>
<dbReference type="InterPro" id="IPR036052">
    <property type="entry name" value="TrpB-like_PALP_sf"/>
</dbReference>
<dbReference type="GO" id="GO:0070179">
    <property type="term" value="P:D-serine biosynthetic process"/>
    <property type="evidence" value="ECO:0007669"/>
    <property type="project" value="TreeGrafter"/>
</dbReference>
<protein>
    <submittedName>
        <fullName evidence="10">Threonine dehydratase, catabolic</fullName>
        <ecNumber evidence="10">4.3.1.19</ecNumber>
    </submittedName>
</protein>
<comment type="cofactor">
    <cofactor evidence="1">
        <name>Ca(2+)</name>
        <dbReference type="ChEBI" id="CHEBI:29108"/>
    </cofactor>
</comment>
<evidence type="ECO:0000256" key="3">
    <source>
        <dbReference type="ARBA" id="ARBA00001936"/>
    </source>
</evidence>
<dbReference type="EC" id="4.3.1.19" evidence="10"/>